<comment type="caution">
    <text evidence="2">The sequence shown here is derived from an EMBL/GenBank/DDBJ whole genome shotgun (WGS) entry which is preliminary data.</text>
</comment>
<evidence type="ECO:0000313" key="3">
    <source>
        <dbReference type="Proteomes" id="UP000195521"/>
    </source>
</evidence>
<evidence type="ECO:0000313" key="2">
    <source>
        <dbReference type="EMBL" id="GAW79007.1"/>
    </source>
</evidence>
<dbReference type="EMBL" id="BDQF01000001">
    <property type="protein sequence ID" value="GAW79007.1"/>
    <property type="molecule type" value="Genomic_DNA"/>
</dbReference>
<sequence>MNKSGEYNLFRQNGEVKLELHEMESNILTDLPTFSESPKINSEIYDSILKLDNRTEQKNYVYSGEKLSEFNFRIIKKNYMGSLDHMKNQNNEEDYQNGNGMDESDKNEENVKEQSIGKTYHNYATLKNTAMSKQSFEEIRMVDKGGFIQELIIDTHKNTLEHKKTNFLCLEEILKKMNLMLEFQIKINHSVASYQSERHMLFQHIYELKKQIADKAFNSLCNKDFTVRYVENAESKQKQKTYFGQIEPKNVEFQREEYHTMMNNEIPIKGRKSIDLFFSHLSELEKCVYSFTHFCRTVSSQSCIHEVGSIRLSSLEHGFFSFLRDPDAVRLIRDLEKNLTKIKSMCMSI</sequence>
<dbReference type="GeneID" id="39745705"/>
<dbReference type="OMA" id="SYQANCH"/>
<evidence type="ECO:0000256" key="1">
    <source>
        <dbReference type="SAM" id="MobiDB-lite"/>
    </source>
</evidence>
<dbReference type="AlphaFoldDB" id="A0A1Y1JCS7"/>
<organism evidence="2 3">
    <name type="scientific">Plasmodium gonderi</name>
    <dbReference type="NCBI Taxonomy" id="77519"/>
    <lineage>
        <taxon>Eukaryota</taxon>
        <taxon>Sar</taxon>
        <taxon>Alveolata</taxon>
        <taxon>Apicomplexa</taxon>
        <taxon>Aconoidasida</taxon>
        <taxon>Haemosporida</taxon>
        <taxon>Plasmodiidae</taxon>
        <taxon>Plasmodium</taxon>
        <taxon>Plasmodium (Plasmodium)</taxon>
    </lineage>
</organism>
<proteinExistence type="predicted"/>
<dbReference type="Proteomes" id="UP000195521">
    <property type="component" value="Unassembled WGS sequence"/>
</dbReference>
<feature type="region of interest" description="Disordered" evidence="1">
    <location>
        <begin position="86"/>
        <end position="110"/>
    </location>
</feature>
<gene>
    <name evidence="2" type="ORF">PGO_011550</name>
</gene>
<protein>
    <submittedName>
        <fullName evidence="2">Uncharacterized protein</fullName>
    </submittedName>
</protein>
<dbReference type="OrthoDB" id="371817at2759"/>
<keyword evidence="3" id="KW-1185">Reference proteome</keyword>
<reference evidence="3" key="1">
    <citation type="submission" date="2017-04" db="EMBL/GenBank/DDBJ databases">
        <title>Plasmodium gonderi genome.</title>
        <authorList>
            <person name="Arisue N."/>
            <person name="Honma H."/>
            <person name="Kawai S."/>
            <person name="Tougan T."/>
            <person name="Tanabe K."/>
            <person name="Horii T."/>
        </authorList>
    </citation>
    <scope>NUCLEOTIDE SEQUENCE [LARGE SCALE GENOMIC DNA]</scope>
    <source>
        <strain evidence="3">ATCC 30045</strain>
    </source>
</reference>
<accession>A0A1Y1JCS7</accession>
<dbReference type="RefSeq" id="XP_028541596.1">
    <property type="nucleotide sequence ID" value="XM_028685795.1"/>
</dbReference>
<name>A0A1Y1JCS7_PLAGO</name>